<keyword evidence="6" id="KW-0378">Hydrolase</keyword>
<feature type="active site" description="Nucleophile" evidence="3">
    <location>
        <position position="31"/>
    </location>
</feature>
<sequence>MRELKSLKKLNELLESSGNKLVVIDFYADWCGPCRIMAPKFEQLDSEFLDVIFAKVNIEKSSKDISNQYAISSIPHFKFFKYKTEVDNVKGANETSLKEKIEKWH</sequence>
<gene>
    <name evidence="6" type="primary">NGLY1_1</name>
    <name evidence="6" type="ORF">OS493_008645</name>
</gene>
<dbReference type="PRINTS" id="PR00421">
    <property type="entry name" value="THIOREDOXIN"/>
</dbReference>
<feature type="site" description="Deprotonates C-terminal active site Cys" evidence="3">
    <location>
        <position position="25"/>
    </location>
</feature>
<dbReference type="OrthoDB" id="2121326at2759"/>
<name>A0A9W9ZS65_9CNID</name>
<keyword evidence="1 4" id="KW-1015">Disulfide bond</keyword>
<dbReference type="InterPro" id="IPR013766">
    <property type="entry name" value="Thioredoxin_domain"/>
</dbReference>
<feature type="disulfide bond" description="Redox-active" evidence="4">
    <location>
        <begin position="31"/>
        <end position="34"/>
    </location>
</feature>
<proteinExistence type="inferred from homology"/>
<dbReference type="InterPro" id="IPR036249">
    <property type="entry name" value="Thioredoxin-like_sf"/>
</dbReference>
<keyword evidence="4" id="KW-0676">Redox-active center</keyword>
<dbReference type="Proteomes" id="UP001163046">
    <property type="component" value="Unassembled WGS sequence"/>
</dbReference>
<evidence type="ECO:0000256" key="1">
    <source>
        <dbReference type="ARBA" id="ARBA00023157"/>
    </source>
</evidence>
<protein>
    <recommendedName>
        <fullName evidence="2">Thioredoxin</fullName>
    </recommendedName>
</protein>
<comment type="caution">
    <text evidence="6">The sequence shown here is derived from an EMBL/GenBank/DDBJ whole genome shotgun (WGS) entry which is preliminary data.</text>
</comment>
<dbReference type="PIRSF" id="PIRSF000077">
    <property type="entry name" value="Thioredoxin"/>
    <property type="match status" value="1"/>
</dbReference>
<dbReference type="GO" id="GO:0015035">
    <property type="term" value="F:protein-disulfide reductase activity"/>
    <property type="evidence" value="ECO:0007669"/>
    <property type="project" value="InterPro"/>
</dbReference>
<feature type="site" description="Contributes to redox potential value" evidence="3">
    <location>
        <position position="32"/>
    </location>
</feature>
<dbReference type="InterPro" id="IPR005746">
    <property type="entry name" value="Thioredoxin"/>
</dbReference>
<evidence type="ECO:0000256" key="3">
    <source>
        <dbReference type="PIRSR" id="PIRSR000077-1"/>
    </source>
</evidence>
<dbReference type="AlphaFoldDB" id="A0A9W9ZS65"/>
<dbReference type="PROSITE" id="PS51352">
    <property type="entry name" value="THIOREDOXIN_2"/>
    <property type="match status" value="1"/>
</dbReference>
<dbReference type="EMBL" id="MU825876">
    <property type="protein sequence ID" value="KAJ7386510.1"/>
    <property type="molecule type" value="Genomic_DNA"/>
</dbReference>
<comment type="similarity">
    <text evidence="2">Belongs to the thioredoxin family.</text>
</comment>
<dbReference type="GO" id="GO:0016787">
    <property type="term" value="F:hydrolase activity"/>
    <property type="evidence" value="ECO:0007669"/>
    <property type="project" value="UniProtKB-KW"/>
</dbReference>
<accession>A0A9W9ZS65</accession>
<evidence type="ECO:0000256" key="4">
    <source>
        <dbReference type="PIRSR" id="PIRSR000077-4"/>
    </source>
</evidence>
<evidence type="ECO:0000313" key="6">
    <source>
        <dbReference type="EMBL" id="KAJ7386510.1"/>
    </source>
</evidence>
<dbReference type="PANTHER" id="PTHR46115">
    <property type="entry name" value="THIOREDOXIN-LIKE PROTEIN 1"/>
    <property type="match status" value="1"/>
</dbReference>
<dbReference type="InterPro" id="IPR017937">
    <property type="entry name" value="Thioredoxin_CS"/>
</dbReference>
<dbReference type="SUPFAM" id="SSF52833">
    <property type="entry name" value="Thioredoxin-like"/>
    <property type="match status" value="1"/>
</dbReference>
<evidence type="ECO:0000259" key="5">
    <source>
        <dbReference type="PROSITE" id="PS51352"/>
    </source>
</evidence>
<dbReference type="CDD" id="cd02947">
    <property type="entry name" value="TRX_family"/>
    <property type="match status" value="1"/>
</dbReference>
<evidence type="ECO:0000313" key="7">
    <source>
        <dbReference type="Proteomes" id="UP001163046"/>
    </source>
</evidence>
<dbReference type="Pfam" id="PF00085">
    <property type="entry name" value="Thioredoxin"/>
    <property type="match status" value="1"/>
</dbReference>
<feature type="site" description="Contributes to redox potential value" evidence="3">
    <location>
        <position position="33"/>
    </location>
</feature>
<dbReference type="Gene3D" id="3.40.30.10">
    <property type="entry name" value="Glutaredoxin"/>
    <property type="match status" value="1"/>
</dbReference>
<keyword evidence="7" id="KW-1185">Reference proteome</keyword>
<organism evidence="6 7">
    <name type="scientific">Desmophyllum pertusum</name>
    <dbReference type="NCBI Taxonomy" id="174260"/>
    <lineage>
        <taxon>Eukaryota</taxon>
        <taxon>Metazoa</taxon>
        <taxon>Cnidaria</taxon>
        <taxon>Anthozoa</taxon>
        <taxon>Hexacorallia</taxon>
        <taxon>Scleractinia</taxon>
        <taxon>Caryophylliina</taxon>
        <taxon>Caryophylliidae</taxon>
        <taxon>Desmophyllum</taxon>
    </lineage>
</organism>
<dbReference type="PROSITE" id="PS00194">
    <property type="entry name" value="THIOREDOXIN_1"/>
    <property type="match status" value="1"/>
</dbReference>
<evidence type="ECO:0000256" key="2">
    <source>
        <dbReference type="PIRNR" id="PIRNR000077"/>
    </source>
</evidence>
<feature type="domain" description="Thioredoxin" evidence="5">
    <location>
        <begin position="1"/>
        <end position="105"/>
    </location>
</feature>
<reference evidence="6" key="1">
    <citation type="submission" date="2023-01" db="EMBL/GenBank/DDBJ databases">
        <title>Genome assembly of the deep-sea coral Lophelia pertusa.</title>
        <authorList>
            <person name="Herrera S."/>
            <person name="Cordes E."/>
        </authorList>
    </citation>
    <scope>NUCLEOTIDE SEQUENCE</scope>
    <source>
        <strain evidence="6">USNM1676648</strain>
        <tissue evidence="6">Polyp</tissue>
    </source>
</reference>
<feature type="active site" description="Nucleophile" evidence="3">
    <location>
        <position position="34"/>
    </location>
</feature>